<feature type="signal peptide" evidence="11">
    <location>
        <begin position="1"/>
        <end position="25"/>
    </location>
</feature>
<evidence type="ECO:0000256" key="11">
    <source>
        <dbReference type="SAM" id="SignalP"/>
    </source>
</evidence>
<gene>
    <name evidence="13" type="primary">SLC52A2</name>
</gene>
<evidence type="ECO:0000256" key="2">
    <source>
        <dbReference type="ARBA" id="ARBA00004651"/>
    </source>
</evidence>
<evidence type="ECO:0000313" key="12">
    <source>
        <dbReference type="Proteomes" id="UP001652663"/>
    </source>
</evidence>
<dbReference type="PANTHER" id="PTHR12929:SF1">
    <property type="entry name" value="SOLUTE CARRIER FAMILY 52, RIBOFLAVIN TRANSPORTER, MEMBER 2"/>
    <property type="match status" value="1"/>
</dbReference>
<keyword evidence="7" id="KW-1133">Transmembrane helix</keyword>
<feature type="compositionally biased region" description="Low complexity" evidence="10">
    <location>
        <begin position="79"/>
        <end position="89"/>
    </location>
</feature>
<dbReference type="PANTHER" id="PTHR12929">
    <property type="entry name" value="SOLUTE CARRIER FAMILY 52"/>
    <property type="match status" value="1"/>
</dbReference>
<keyword evidence="11" id="KW-0732">Signal</keyword>
<comment type="catalytic activity">
    <reaction evidence="1 9">
        <text>riboflavin(in) = riboflavin(out)</text>
        <dbReference type="Rhea" id="RHEA:35015"/>
        <dbReference type="ChEBI" id="CHEBI:57986"/>
    </reaction>
</comment>
<sequence>MAAPPLGRLVLTHLLVALFGMGSWAAVNGIWVELPVVVKNLPEGSPAAVATAAVCTHGRPRAWPAGGNPRSGGGGRGRGLAPAGTPQPGGRRHPQPRTCGPQAALHPRCLPAGPVGRHQRSDQRRAARCAELFLLALRAPRLPLGCGAGQCCQPTRLLSSHGCSVQVPGRAGRSFSAGHVLWGLPDGTGSPESLPTPGGHLCRGGPCGGVVDSVSGRVLVREGGCQLAPAWWGPAGVAGRWRGHPGGLPARRRGHVPSHQHLPSVPQREGLRGPLWPLSLVLGGTLLPPPVFRVPQRLPVHCLERPTSHAACSRTVAHSTGEPGTAGRWRTQQAQSHGPSGDMDLAQDLCGICTIKHFYSVSWSQSQEQLLRCR</sequence>
<comment type="function">
    <text evidence="9">Plasma membrane transporter mediating the uptake by cells of the water soluble vitamin B2/riboflavin that plays a key role in biochemical oxidation-reduction reactions of the carbohydrate, lipid, and amino acid metabolism.</text>
</comment>
<feature type="compositionally biased region" description="Gly residues" evidence="10">
    <location>
        <begin position="69"/>
        <end position="78"/>
    </location>
</feature>
<dbReference type="RefSeq" id="XP_070658355.1">
    <property type="nucleotide sequence ID" value="XM_070802254.1"/>
</dbReference>
<keyword evidence="6" id="KW-0812">Transmembrane</keyword>
<feature type="region of interest" description="Disordered" evidence="10">
    <location>
        <begin position="60"/>
        <end position="99"/>
    </location>
</feature>
<keyword evidence="12" id="KW-1185">Reference proteome</keyword>
<feature type="region of interest" description="Disordered" evidence="10">
    <location>
        <begin position="313"/>
        <end position="340"/>
    </location>
</feature>
<evidence type="ECO:0000256" key="9">
    <source>
        <dbReference type="RuleBase" id="RU368035"/>
    </source>
</evidence>
<protein>
    <recommendedName>
        <fullName evidence="9">Riboflavin transporter</fullName>
    </recommendedName>
</protein>
<dbReference type="Proteomes" id="UP001652663">
    <property type="component" value="Chromosome 14"/>
</dbReference>
<organism evidence="12 13">
    <name type="scientific">Bos indicus</name>
    <name type="common">Zebu</name>
    <dbReference type="NCBI Taxonomy" id="9915"/>
    <lineage>
        <taxon>Eukaryota</taxon>
        <taxon>Metazoa</taxon>
        <taxon>Chordata</taxon>
        <taxon>Craniata</taxon>
        <taxon>Vertebrata</taxon>
        <taxon>Euteleostomi</taxon>
        <taxon>Mammalia</taxon>
        <taxon>Eutheria</taxon>
        <taxon>Laurasiatheria</taxon>
        <taxon>Artiodactyla</taxon>
        <taxon>Ruminantia</taxon>
        <taxon>Pecora</taxon>
        <taxon>Bovidae</taxon>
        <taxon>Bovinae</taxon>
        <taxon>Bos</taxon>
    </lineage>
</organism>
<evidence type="ECO:0000256" key="5">
    <source>
        <dbReference type="ARBA" id="ARBA00022475"/>
    </source>
</evidence>
<evidence type="ECO:0000256" key="4">
    <source>
        <dbReference type="ARBA" id="ARBA00022448"/>
    </source>
</evidence>
<keyword evidence="4 9" id="KW-0813">Transport</keyword>
<dbReference type="GeneID" id="109568380"/>
<evidence type="ECO:0000256" key="10">
    <source>
        <dbReference type="SAM" id="MobiDB-lite"/>
    </source>
</evidence>
<proteinExistence type="inferred from homology"/>
<reference evidence="13" key="1">
    <citation type="submission" date="2025-08" db="UniProtKB">
        <authorList>
            <consortium name="RefSeq"/>
        </authorList>
    </citation>
    <scope>IDENTIFICATION</scope>
    <source>
        <tissue evidence="13">Blood</tissue>
    </source>
</reference>
<keyword evidence="5 9" id="KW-1003">Cell membrane</keyword>
<dbReference type="Pfam" id="PF06237">
    <property type="entry name" value="SLC52_ribofla_tr"/>
    <property type="match status" value="1"/>
</dbReference>
<feature type="chain" id="PRO_5047199895" description="Riboflavin transporter" evidence="11">
    <location>
        <begin position="26"/>
        <end position="374"/>
    </location>
</feature>
<keyword evidence="8" id="KW-0472">Membrane</keyword>
<evidence type="ECO:0000256" key="6">
    <source>
        <dbReference type="ARBA" id="ARBA00022692"/>
    </source>
</evidence>
<evidence type="ECO:0000256" key="7">
    <source>
        <dbReference type="ARBA" id="ARBA00022989"/>
    </source>
</evidence>
<evidence type="ECO:0000256" key="8">
    <source>
        <dbReference type="ARBA" id="ARBA00023136"/>
    </source>
</evidence>
<evidence type="ECO:0000313" key="13">
    <source>
        <dbReference type="RefSeq" id="XP_070658355.1"/>
    </source>
</evidence>
<accession>A0ABM4TE78</accession>
<evidence type="ECO:0000256" key="1">
    <source>
        <dbReference type="ARBA" id="ARBA00000215"/>
    </source>
</evidence>
<evidence type="ECO:0000256" key="3">
    <source>
        <dbReference type="ARBA" id="ARBA00006366"/>
    </source>
</evidence>
<comment type="subcellular location">
    <subcellularLocation>
        <location evidence="2 9">Cell membrane</location>
        <topology evidence="2 9">Multi-pass membrane protein</topology>
    </subcellularLocation>
</comment>
<comment type="similarity">
    <text evidence="3 9">Belongs to the riboflavin transporter family.</text>
</comment>
<name>A0ABM4TE78_BOSIN</name>
<dbReference type="InterPro" id="IPR009357">
    <property type="entry name" value="Riboflavin_transptr"/>
</dbReference>